<dbReference type="RefSeq" id="WP_328939282.1">
    <property type="nucleotide sequence ID" value="NZ_CP108133.1"/>
</dbReference>
<dbReference type="PANTHER" id="PTHR43785">
    <property type="entry name" value="GAMMA-GLUTAMYLPUTRESCINE SYNTHETASE"/>
    <property type="match status" value="1"/>
</dbReference>
<name>A0ABZ1JPB8_9ACTN</name>
<keyword evidence="2" id="KW-0436">Ligase</keyword>
<dbReference type="Gene3D" id="3.10.20.70">
    <property type="entry name" value="Glutamine synthetase, N-terminal domain"/>
    <property type="match status" value="1"/>
</dbReference>
<accession>A0ABZ1JPB8</accession>
<dbReference type="PANTHER" id="PTHR43785:SF12">
    <property type="entry name" value="TYPE-1 GLUTAMINE SYNTHETASE 2"/>
    <property type="match status" value="1"/>
</dbReference>
<dbReference type="SUPFAM" id="SSF55931">
    <property type="entry name" value="Glutamine synthetase/guanido kinase"/>
    <property type="match status" value="1"/>
</dbReference>
<dbReference type="InterPro" id="IPR008146">
    <property type="entry name" value="Gln_synth_cat_dom"/>
</dbReference>
<evidence type="ECO:0000256" key="2">
    <source>
        <dbReference type="ARBA" id="ARBA00022598"/>
    </source>
</evidence>
<evidence type="ECO:0000256" key="4">
    <source>
        <dbReference type="RuleBase" id="RU000384"/>
    </source>
</evidence>
<dbReference type="Pfam" id="PF00120">
    <property type="entry name" value="Gln-synt_C"/>
    <property type="match status" value="1"/>
</dbReference>
<dbReference type="InterPro" id="IPR014746">
    <property type="entry name" value="Gln_synth/guanido_kin_cat_dom"/>
</dbReference>
<evidence type="ECO:0000256" key="1">
    <source>
        <dbReference type="ARBA" id="ARBA00009897"/>
    </source>
</evidence>
<dbReference type="Proteomes" id="UP001432166">
    <property type="component" value="Chromosome"/>
</dbReference>
<keyword evidence="7" id="KW-1185">Reference proteome</keyword>
<evidence type="ECO:0000313" key="6">
    <source>
        <dbReference type="EMBL" id="WTP53496.1"/>
    </source>
</evidence>
<protein>
    <submittedName>
        <fullName evidence="6">Glutamine synthetase family protein</fullName>
    </submittedName>
</protein>
<proteinExistence type="inferred from homology"/>
<dbReference type="PROSITE" id="PS51987">
    <property type="entry name" value="GS_CATALYTIC"/>
    <property type="match status" value="1"/>
</dbReference>
<dbReference type="Gene3D" id="3.30.590.10">
    <property type="entry name" value="Glutamine synthetase/guanido kinase, catalytic domain"/>
    <property type="match status" value="1"/>
</dbReference>
<evidence type="ECO:0000313" key="7">
    <source>
        <dbReference type="Proteomes" id="UP001432166"/>
    </source>
</evidence>
<comment type="similarity">
    <text evidence="1 3 4">Belongs to the glutamine synthetase family.</text>
</comment>
<dbReference type="EMBL" id="CP108133">
    <property type="protein sequence ID" value="WTP53496.1"/>
    <property type="molecule type" value="Genomic_DNA"/>
</dbReference>
<organism evidence="6 7">
    <name type="scientific">Streptomyces tauricus</name>
    <dbReference type="NCBI Taxonomy" id="68274"/>
    <lineage>
        <taxon>Bacteria</taxon>
        <taxon>Bacillati</taxon>
        <taxon>Actinomycetota</taxon>
        <taxon>Actinomycetes</taxon>
        <taxon>Kitasatosporales</taxon>
        <taxon>Streptomycetaceae</taxon>
        <taxon>Streptomyces</taxon>
        <taxon>Streptomyces aurantiacus group</taxon>
    </lineage>
</organism>
<dbReference type="SUPFAM" id="SSF54368">
    <property type="entry name" value="Glutamine synthetase, N-terminal domain"/>
    <property type="match status" value="1"/>
</dbReference>
<feature type="domain" description="GS catalytic" evidence="5">
    <location>
        <begin position="130"/>
        <end position="449"/>
    </location>
</feature>
<dbReference type="InterPro" id="IPR036651">
    <property type="entry name" value="Gln_synt_N_sf"/>
</dbReference>
<gene>
    <name evidence="6" type="ORF">OG288_37350</name>
</gene>
<sequence>MNATDTTPRTGLLSLAQLRNDVADLHIRAVTPVVPDMQGRLKGKRLAAGVFLDRLEAGATAGEACAYILATDRDMTPSNKYGLTGWSQGFQDMSLKPDLDTIRSMPHTPGVALVHCDAVDTRGTPLDIAPRQMLRRQLDLLAEQGYEIRIGWESEFLASHGQRPVTRHNADYALNHSPGLSDFFHRLEEALFDAQTPVEALKSEGARGQLEVTFPYGEAMRACDNYTVYRQTLQHVAEQRGMRVNFMAAPSDEVGSGLHLHLSLWRDGEPVFATTHDDDLSEAMEQAIGGLLKSLLDLAPLWAPVPNSYKRHRPYSFAPVFMNWGYDHRGCAVRVTGHGPGRHLEVRVAGADANPYLVAVAAIASILRGLKEKIEPPFAYAGDAYRDRFSPRIHHDLVEGLRAFMSSDFAAKALGEGVLYHYGTAAQHELDVHRTRVTDVERERGDSRA</sequence>
<reference evidence="6" key="1">
    <citation type="submission" date="2022-10" db="EMBL/GenBank/DDBJ databases">
        <title>The complete genomes of actinobacterial strains from the NBC collection.</title>
        <authorList>
            <person name="Joergensen T.S."/>
            <person name="Alvarez Arevalo M."/>
            <person name="Sterndorff E.B."/>
            <person name="Faurdal D."/>
            <person name="Vuksanovic O."/>
            <person name="Mourched A.-S."/>
            <person name="Charusanti P."/>
            <person name="Shaw S."/>
            <person name="Blin K."/>
            <person name="Weber T."/>
        </authorList>
    </citation>
    <scope>NUCLEOTIDE SEQUENCE</scope>
    <source>
        <strain evidence="6">NBC_00189</strain>
    </source>
</reference>
<evidence type="ECO:0000259" key="5">
    <source>
        <dbReference type="PROSITE" id="PS51987"/>
    </source>
</evidence>
<evidence type="ECO:0000256" key="3">
    <source>
        <dbReference type="PROSITE-ProRule" id="PRU01331"/>
    </source>
</evidence>
<dbReference type="SMART" id="SM01230">
    <property type="entry name" value="Gln-synt_C"/>
    <property type="match status" value="1"/>
</dbReference>